<evidence type="ECO:0000256" key="4">
    <source>
        <dbReference type="ARBA" id="ARBA00023163"/>
    </source>
</evidence>
<feature type="domain" description="MADS-box" evidence="8">
    <location>
        <begin position="1"/>
        <end position="61"/>
    </location>
</feature>
<evidence type="ECO:0000259" key="8">
    <source>
        <dbReference type="PROSITE" id="PS50066"/>
    </source>
</evidence>
<dbReference type="PANTHER" id="PTHR11945">
    <property type="entry name" value="MADS BOX PROTEIN"/>
    <property type="match status" value="1"/>
</dbReference>
<feature type="compositionally biased region" description="Basic and acidic residues" evidence="7">
    <location>
        <begin position="550"/>
        <end position="563"/>
    </location>
</feature>
<dbReference type="SUPFAM" id="SSF55455">
    <property type="entry name" value="SRF-like"/>
    <property type="match status" value="1"/>
</dbReference>
<feature type="region of interest" description="Disordered" evidence="7">
    <location>
        <begin position="473"/>
        <end position="563"/>
    </location>
</feature>
<keyword evidence="3" id="KW-0238">DNA-binding</keyword>
<dbReference type="Proteomes" id="UP000054272">
    <property type="component" value="Unassembled WGS sequence"/>
</dbReference>
<feature type="compositionally biased region" description="Basic residues" evidence="7">
    <location>
        <begin position="183"/>
        <end position="199"/>
    </location>
</feature>
<keyword evidence="10" id="KW-1185">Reference proteome</keyword>
<name>A0ABR5BWG9_9TREE</name>
<evidence type="ECO:0000256" key="7">
    <source>
        <dbReference type="SAM" id="MobiDB-lite"/>
    </source>
</evidence>
<keyword evidence="4" id="KW-0804">Transcription</keyword>
<feature type="compositionally biased region" description="Acidic residues" evidence="7">
    <location>
        <begin position="91"/>
        <end position="101"/>
    </location>
</feature>
<protein>
    <submittedName>
        <fullName evidence="9">Transcriptional activator</fullName>
    </submittedName>
</protein>
<organism evidence="9 10">
    <name type="scientific">Cryptococcus gattii EJB2</name>
    <dbReference type="NCBI Taxonomy" id="1296103"/>
    <lineage>
        <taxon>Eukaryota</taxon>
        <taxon>Fungi</taxon>
        <taxon>Dikarya</taxon>
        <taxon>Basidiomycota</taxon>
        <taxon>Agaricomycotina</taxon>
        <taxon>Tremellomycetes</taxon>
        <taxon>Tremellales</taxon>
        <taxon>Cryptococcaceae</taxon>
        <taxon>Cryptococcus</taxon>
        <taxon>Cryptococcus gattii species complex</taxon>
    </lineage>
</organism>
<evidence type="ECO:0000256" key="1">
    <source>
        <dbReference type="ARBA" id="ARBA00004123"/>
    </source>
</evidence>
<gene>
    <name evidence="9" type="ORF">I306_02916</name>
</gene>
<comment type="subcellular location">
    <subcellularLocation>
        <location evidence="1">Nucleus</location>
    </subcellularLocation>
</comment>
<proteinExistence type="inferred from homology"/>
<feature type="region of interest" description="Disordered" evidence="7">
    <location>
        <begin position="232"/>
        <end position="267"/>
    </location>
</feature>
<keyword evidence="2" id="KW-0805">Transcription regulation</keyword>
<feature type="compositionally biased region" description="Low complexity" evidence="7">
    <location>
        <begin position="105"/>
        <end position="116"/>
    </location>
</feature>
<dbReference type="PRINTS" id="PR00404">
    <property type="entry name" value="MADSDOMAIN"/>
</dbReference>
<reference evidence="9 10" key="1">
    <citation type="submission" date="2015-01" db="EMBL/GenBank/DDBJ databases">
        <title>The Genome Sequence of Cryptococcus gattii EJB2.</title>
        <authorList>
            <consortium name="The Broad Institute Genomics Platform"/>
            <person name="Cuomo C."/>
            <person name="Litvintseva A."/>
            <person name="Chen Y."/>
            <person name="Heitman J."/>
            <person name="Sun S."/>
            <person name="Springer D."/>
            <person name="Dromer F."/>
            <person name="Young S."/>
            <person name="Zeng Q."/>
            <person name="Gargeya S."/>
            <person name="Abouelleil A."/>
            <person name="Alvarado L."/>
            <person name="Chapman S.B."/>
            <person name="Gainer-Dewar J."/>
            <person name="Goldberg J."/>
            <person name="Griggs A."/>
            <person name="Gujja S."/>
            <person name="Hansen M."/>
            <person name="Howarth C."/>
            <person name="Imamovic A."/>
            <person name="Larimer J."/>
            <person name="Murphy C."/>
            <person name="Naylor J."/>
            <person name="Pearson M."/>
            <person name="Priest M."/>
            <person name="Roberts A."/>
            <person name="Saif S."/>
            <person name="Shea T."/>
            <person name="Sykes S."/>
            <person name="Wortman J."/>
            <person name="Nusbaum C."/>
            <person name="Birren B."/>
        </authorList>
    </citation>
    <scope>NUCLEOTIDE SEQUENCE [LARGE SCALE GENOMIC DNA]</scope>
    <source>
        <strain evidence="9 10">EJB2</strain>
    </source>
</reference>
<keyword evidence="5" id="KW-0539">Nucleus</keyword>
<feature type="compositionally biased region" description="Basic and acidic residues" evidence="7">
    <location>
        <begin position="156"/>
        <end position="166"/>
    </location>
</feature>
<feature type="compositionally biased region" description="Low complexity" evidence="7">
    <location>
        <begin position="485"/>
        <end position="494"/>
    </location>
</feature>
<feature type="compositionally biased region" description="Low complexity" evidence="7">
    <location>
        <begin position="504"/>
        <end position="514"/>
    </location>
</feature>
<dbReference type="InterPro" id="IPR002100">
    <property type="entry name" value="TF_MADSbox"/>
</dbReference>
<comment type="similarity">
    <text evidence="6">Belongs to the MEF2 family.</text>
</comment>
<accession>A0ABR5BWG9</accession>
<sequence>MGRKKIEIRPLTDERNRNVTFLKRKAGLMKKAWELSVLCAADVSIIIFSAAGKAFEFSSKELDSEIGRYLDYEGMIERRRAAEFAAMALAGEDDDDDDDDDSSRKGSTSKSKTAAAINGNPPPTRSLKGKEVFKHRTVRPSEDRKRKRQDRRQRRKTESSEKRSFIDEIISGGESDSEEEVKPRRRSNVAHEQNRKHMSGQREEDELTDDMPHAARQSLDGLQYALSMYASQPTPERNAPGHRSPHAEFLASAGSSSQTPHTAPPIHRHSSDTIPYSMTNPLAAPVQASLSVPQLAIHPSYPHSPNGHPGYLGYPGSLFGVQAPYLSRQPFVGVPQPPPYYGARGPGSHPAEPPMPGIPTQVPGSQPIQWDQNLLARYAEFQLQQNHQRQQRILLEKQRQQLAELGVPLDEKNLLDEIFGGVGAGRSGSGSAGAFGAGSGSMPLAGLGNTASDGREEGNNLEFIWPLGNNAAAAASGDEDRNDVSSHSAAAAAAAHHRQGGYGKQQRAQQQKAGWGFDGAGFEGMEEGASGSGVGLPSPVSAGAGGGRKYSVDEERMSNRTKV</sequence>
<evidence type="ECO:0000256" key="5">
    <source>
        <dbReference type="ARBA" id="ARBA00023242"/>
    </source>
</evidence>
<dbReference type="Pfam" id="PF00319">
    <property type="entry name" value="SRF-TF"/>
    <property type="match status" value="1"/>
</dbReference>
<dbReference type="SMART" id="SM00432">
    <property type="entry name" value="MADS"/>
    <property type="match status" value="1"/>
</dbReference>
<feature type="compositionally biased region" description="Basic and acidic residues" evidence="7">
    <location>
        <begin position="128"/>
        <end position="144"/>
    </location>
</feature>
<dbReference type="InterPro" id="IPR036879">
    <property type="entry name" value="TF_MADSbox_sf"/>
</dbReference>
<dbReference type="InterPro" id="IPR033896">
    <property type="entry name" value="MEF2-like_N"/>
</dbReference>
<feature type="region of interest" description="Disordered" evidence="7">
    <location>
        <begin position="90"/>
        <end position="210"/>
    </location>
</feature>
<feature type="compositionally biased region" description="Basic residues" evidence="7">
    <location>
        <begin position="145"/>
        <end position="155"/>
    </location>
</feature>
<dbReference type="EMBL" id="KN848661">
    <property type="protein sequence ID" value="KIR79954.1"/>
    <property type="molecule type" value="Genomic_DNA"/>
</dbReference>
<evidence type="ECO:0000256" key="6">
    <source>
        <dbReference type="ARBA" id="ARBA00025805"/>
    </source>
</evidence>
<dbReference type="PROSITE" id="PS50066">
    <property type="entry name" value="MADS_BOX_2"/>
    <property type="match status" value="1"/>
</dbReference>
<evidence type="ECO:0000256" key="3">
    <source>
        <dbReference type="ARBA" id="ARBA00023125"/>
    </source>
</evidence>
<dbReference type="CDD" id="cd00265">
    <property type="entry name" value="MADS_MEF2_like"/>
    <property type="match status" value="1"/>
</dbReference>
<dbReference type="PANTHER" id="PTHR11945:SF534">
    <property type="entry name" value="MYOCYTE-SPECIFIC ENHANCER FACTOR 2"/>
    <property type="match status" value="1"/>
</dbReference>
<evidence type="ECO:0000313" key="10">
    <source>
        <dbReference type="Proteomes" id="UP000054272"/>
    </source>
</evidence>
<evidence type="ECO:0000313" key="9">
    <source>
        <dbReference type="EMBL" id="KIR79954.1"/>
    </source>
</evidence>
<dbReference type="Gene3D" id="3.40.1810.10">
    <property type="entry name" value="Transcription factor, MADS-box"/>
    <property type="match status" value="1"/>
</dbReference>
<evidence type="ECO:0000256" key="2">
    <source>
        <dbReference type="ARBA" id="ARBA00023015"/>
    </source>
</evidence>